<dbReference type="RefSeq" id="WP_211463461.1">
    <property type="nucleotide sequence ID" value="NZ_JAGSXH010000002.1"/>
</dbReference>
<sequence length="322" mass="35334">MIELEELPELVDPVMVAAFEGWNDAADAASNAVRHLAEVLDADLFGAMDAEEYYDFQVNRPVLALDDDGEREIVWPTTRFSVARVRIASAQAESAQPEPHAPDPAGVQQNDEAGETTGLRDVVLVHGIEPNMRWRSFCEELFDLARDLGVRTIVTLGALLADVPHTRPVPVSGSSNNDELQGAHGLDKPTLQGPTGINGVMQEMARQEEIDLVSFWAAVPHYVAQAPCPKATLALIRRIEDVLDLTIPLGDLPEEARAWESGVDELAAEDSEVAEYVRTLEEAKDTAELPEASGEAIAREFERYLRRHERRRRGGSAEDGPA</sequence>
<keyword evidence="3" id="KW-1185">Reference proteome</keyword>
<feature type="region of interest" description="Disordered" evidence="1">
    <location>
        <begin position="91"/>
        <end position="112"/>
    </location>
</feature>
<dbReference type="EMBL" id="JAGSXH010000002">
    <property type="protein sequence ID" value="MBS2961617.1"/>
    <property type="molecule type" value="Genomic_DNA"/>
</dbReference>
<dbReference type="SUPFAM" id="SSF159659">
    <property type="entry name" value="Cgl1923-like"/>
    <property type="match status" value="1"/>
</dbReference>
<dbReference type="Proteomes" id="UP000677913">
    <property type="component" value="Unassembled WGS sequence"/>
</dbReference>
<dbReference type="InterPro" id="IPR008492">
    <property type="entry name" value="Rv2714-like"/>
</dbReference>
<gene>
    <name evidence="2" type="ORF">KGA66_01065</name>
</gene>
<dbReference type="Pfam" id="PF09754">
    <property type="entry name" value="PAC2"/>
    <property type="match status" value="1"/>
</dbReference>
<reference evidence="2" key="1">
    <citation type="submission" date="2021-04" db="EMBL/GenBank/DDBJ databases">
        <title>Genome based classification of Actinospica acidithermotolerans sp. nov., an actinobacterium isolated from an Indonesian hot spring.</title>
        <authorList>
            <person name="Kusuma A.B."/>
            <person name="Putra K.E."/>
            <person name="Nafisah S."/>
            <person name="Loh J."/>
            <person name="Nouioui I."/>
            <person name="Goodfellow M."/>
        </authorList>
    </citation>
    <scope>NUCLEOTIDE SEQUENCE</scope>
    <source>
        <strain evidence="2">DSM 45618</strain>
    </source>
</reference>
<dbReference type="Gene3D" id="3.40.50.10900">
    <property type="entry name" value="PAC-like subunit"/>
    <property type="match status" value="1"/>
</dbReference>
<protein>
    <submittedName>
        <fullName evidence="2">PAC2 family protein</fullName>
    </submittedName>
</protein>
<evidence type="ECO:0000313" key="3">
    <source>
        <dbReference type="Proteomes" id="UP000677913"/>
    </source>
</evidence>
<feature type="region of interest" description="Disordered" evidence="1">
    <location>
        <begin position="172"/>
        <end position="192"/>
    </location>
</feature>
<dbReference type="AlphaFoldDB" id="A0A8J7WK53"/>
<evidence type="ECO:0000313" key="2">
    <source>
        <dbReference type="EMBL" id="MBS2961617.1"/>
    </source>
</evidence>
<dbReference type="InterPro" id="IPR038389">
    <property type="entry name" value="PSMG2_sf"/>
</dbReference>
<name>A0A8J7WK53_9ACTN</name>
<evidence type="ECO:0000256" key="1">
    <source>
        <dbReference type="SAM" id="MobiDB-lite"/>
    </source>
</evidence>
<accession>A0A8J7WK53</accession>
<organism evidence="2 3">
    <name type="scientific">Actinocrinis puniceicyclus</name>
    <dbReference type="NCBI Taxonomy" id="977794"/>
    <lineage>
        <taxon>Bacteria</taxon>
        <taxon>Bacillati</taxon>
        <taxon>Actinomycetota</taxon>
        <taxon>Actinomycetes</taxon>
        <taxon>Catenulisporales</taxon>
        <taxon>Actinospicaceae</taxon>
        <taxon>Actinocrinis</taxon>
    </lineage>
</organism>
<dbReference type="InterPro" id="IPR019151">
    <property type="entry name" value="Proteasome_assmbl_chaperone_2"/>
</dbReference>
<comment type="caution">
    <text evidence="2">The sequence shown here is derived from an EMBL/GenBank/DDBJ whole genome shotgun (WGS) entry which is preliminary data.</text>
</comment>
<proteinExistence type="predicted"/>
<dbReference type="PIRSF" id="PIRSF028754">
    <property type="entry name" value="UCP028754"/>
    <property type="match status" value="1"/>
</dbReference>